<reference evidence="4 5" key="1">
    <citation type="submission" date="2016-02" db="EMBL/GenBank/DDBJ databases">
        <authorList>
            <person name="Wen L."/>
            <person name="He K."/>
            <person name="Yang H."/>
        </authorList>
    </citation>
    <scope>NUCLEOTIDE SEQUENCE [LARGE SCALE GENOMIC DNA]</scope>
    <source>
        <strain evidence="4 5">KLE1704</strain>
    </source>
</reference>
<dbReference type="PROSITE" id="PS50893">
    <property type="entry name" value="ABC_TRANSPORTER_2"/>
    <property type="match status" value="1"/>
</dbReference>
<feature type="domain" description="ABC transporter" evidence="3">
    <location>
        <begin position="5"/>
        <end position="232"/>
    </location>
</feature>
<evidence type="ECO:0000256" key="2">
    <source>
        <dbReference type="ARBA" id="ARBA00022840"/>
    </source>
</evidence>
<dbReference type="CDD" id="cd03230">
    <property type="entry name" value="ABC_DR_subfamily_A"/>
    <property type="match status" value="1"/>
</dbReference>
<dbReference type="RefSeq" id="WP_061437719.1">
    <property type="nucleotide sequence ID" value="NZ_KQ968736.1"/>
</dbReference>
<dbReference type="EMBL" id="LTDF01000157">
    <property type="protein sequence ID" value="KXT43308.1"/>
    <property type="molecule type" value="Genomic_DNA"/>
</dbReference>
<dbReference type="PATRIC" id="fig|329854.7.peg.4365"/>
<dbReference type="InterPro" id="IPR027417">
    <property type="entry name" value="P-loop_NTPase"/>
</dbReference>
<protein>
    <submittedName>
        <fullName evidence="4">ABC transporter, ATP-binding protein</fullName>
    </submittedName>
</protein>
<dbReference type="PANTHER" id="PTHR43158:SF10">
    <property type="entry name" value="ABC TRANSPORTER ATP-BINDING PROTEIN YTRB"/>
    <property type="match status" value="1"/>
</dbReference>
<dbReference type="GO" id="GO:0016887">
    <property type="term" value="F:ATP hydrolysis activity"/>
    <property type="evidence" value="ECO:0007669"/>
    <property type="project" value="InterPro"/>
</dbReference>
<evidence type="ECO:0000256" key="1">
    <source>
        <dbReference type="ARBA" id="ARBA00022741"/>
    </source>
</evidence>
<keyword evidence="1" id="KW-0547">Nucleotide-binding</keyword>
<dbReference type="SUPFAM" id="SSF52540">
    <property type="entry name" value="P-loop containing nucleoside triphosphate hydrolases"/>
    <property type="match status" value="1"/>
</dbReference>
<comment type="caution">
    <text evidence="4">The sequence shown here is derived from an EMBL/GenBank/DDBJ whole genome shotgun (WGS) entry which is preliminary data.</text>
</comment>
<name>A0A139KVS5_9BACE</name>
<evidence type="ECO:0000313" key="5">
    <source>
        <dbReference type="Proteomes" id="UP000070319"/>
    </source>
</evidence>
<dbReference type="SMART" id="SM00382">
    <property type="entry name" value="AAA"/>
    <property type="match status" value="1"/>
</dbReference>
<evidence type="ECO:0000259" key="3">
    <source>
        <dbReference type="PROSITE" id="PS50893"/>
    </source>
</evidence>
<dbReference type="Proteomes" id="UP000070319">
    <property type="component" value="Unassembled WGS sequence"/>
</dbReference>
<dbReference type="AlphaFoldDB" id="A0A139KVS5"/>
<dbReference type="Pfam" id="PF00005">
    <property type="entry name" value="ABC_tran"/>
    <property type="match status" value="1"/>
</dbReference>
<keyword evidence="2 4" id="KW-0067">ATP-binding</keyword>
<dbReference type="InterPro" id="IPR003593">
    <property type="entry name" value="AAA+_ATPase"/>
</dbReference>
<proteinExistence type="predicted"/>
<dbReference type="InterPro" id="IPR003439">
    <property type="entry name" value="ABC_transporter-like_ATP-bd"/>
</dbReference>
<sequence>MENIIECNNLTHYYGKRLIYENLSFSVPKGRILGLLGKNGTGKTTTINILSGYLKPRSGQCSIFGQEIQAMHPSTRRNIGLLIEGHVQYQFMTIREIEKFYSAFYPGQWRKEAYYDLMDKLKVAPGQRISRMSCGQRSQVALGLILAQNPELLVLDDFSLGLDPGYRRLFVDYLRDYARSENKTVFLTSHIIQDMERLVDDCIIMDYGRILIQQPVKELLDTIRRYTCTLPEGYKMPEDKDFYHPSLIRNTLETFSFLPQQEVETRFRALQMPYSDLKCETVNLEDAFIGLTGKY</sequence>
<accession>A0A139KVS5</accession>
<dbReference type="GO" id="GO:0005524">
    <property type="term" value="F:ATP binding"/>
    <property type="evidence" value="ECO:0007669"/>
    <property type="project" value="UniProtKB-KW"/>
</dbReference>
<organism evidence="4">
    <name type="scientific">Bacteroides intestinalis</name>
    <dbReference type="NCBI Taxonomy" id="329854"/>
    <lineage>
        <taxon>Bacteria</taxon>
        <taxon>Pseudomonadati</taxon>
        <taxon>Bacteroidota</taxon>
        <taxon>Bacteroidia</taxon>
        <taxon>Bacteroidales</taxon>
        <taxon>Bacteroidaceae</taxon>
        <taxon>Bacteroides</taxon>
    </lineage>
</organism>
<dbReference type="PANTHER" id="PTHR43158">
    <property type="entry name" value="SKFA PEPTIDE EXPORT ATP-BINDING PROTEIN SKFE"/>
    <property type="match status" value="1"/>
</dbReference>
<gene>
    <name evidence="4" type="ORF">HMPREF2531_04293</name>
</gene>
<dbReference type="Gene3D" id="3.40.50.300">
    <property type="entry name" value="P-loop containing nucleotide triphosphate hydrolases"/>
    <property type="match status" value="1"/>
</dbReference>
<evidence type="ECO:0000313" key="4">
    <source>
        <dbReference type="EMBL" id="KXT43308.1"/>
    </source>
</evidence>